<dbReference type="InterPro" id="IPR036013">
    <property type="entry name" value="Band_7/SPFH_dom_sf"/>
</dbReference>
<proteinExistence type="predicted"/>
<dbReference type="AlphaFoldDB" id="A0A1F4XSJ1"/>
<dbReference type="SUPFAM" id="SSF117892">
    <property type="entry name" value="Band 7/SPFH domain"/>
    <property type="match status" value="1"/>
</dbReference>
<keyword evidence="1" id="KW-0812">Transmembrane</keyword>
<dbReference type="Proteomes" id="UP000178091">
    <property type="component" value="Unassembled WGS sequence"/>
</dbReference>
<gene>
    <name evidence="2" type="ORF">A3F55_02520</name>
</gene>
<evidence type="ECO:0000313" key="2">
    <source>
        <dbReference type="EMBL" id="OGC84711.1"/>
    </source>
</evidence>
<protein>
    <recommendedName>
        <fullName evidence="4">Band 7 domain-containing protein</fullName>
    </recommendedName>
</protein>
<sequence>MSDTTIVPPATEPPAWVQMEQQVEEATRSKLSLLAGILISYLLVAPFVDFLLVNWWFFRLLGLDDAFTAHIVFNLTVGGLYLVWGLEDIPVGSRGALLLLGQRLLRSGSGLSEGYQWIPKPFMSIRPVDCKPKSVDISDEEGAYAKDGPLMATNGFQRYRVFDPYRFLGVDDVIPSLERLARQSVRIEMKGKKALEARNADKKDFSDQVATTLHAQLDANGNPNGVRWGIRTGVTVIDDIWAVDPKLEAAWTAKVREEAEGKAEKVQTKRRLEQVDMYIDKKVDPDLAVVAAQTDVEKPGARVNTVSIPGLSKAFEAIAKALENGLKNLGTGRGER</sequence>
<feature type="transmembrane region" description="Helical" evidence="1">
    <location>
        <begin position="31"/>
        <end position="55"/>
    </location>
</feature>
<name>A0A1F4XSJ1_9BACT</name>
<evidence type="ECO:0000313" key="3">
    <source>
        <dbReference type="Proteomes" id="UP000178091"/>
    </source>
</evidence>
<evidence type="ECO:0008006" key="4">
    <source>
        <dbReference type="Google" id="ProtNLM"/>
    </source>
</evidence>
<accession>A0A1F4XSJ1</accession>
<dbReference type="EMBL" id="MEWW01000010">
    <property type="protein sequence ID" value="OGC84711.1"/>
    <property type="molecule type" value="Genomic_DNA"/>
</dbReference>
<dbReference type="Gene3D" id="3.30.479.30">
    <property type="entry name" value="Band 7 domain"/>
    <property type="match status" value="1"/>
</dbReference>
<keyword evidence="1" id="KW-0472">Membrane</keyword>
<comment type="caution">
    <text evidence="2">The sequence shown here is derived from an EMBL/GenBank/DDBJ whole genome shotgun (WGS) entry which is preliminary data.</text>
</comment>
<organism evidence="2 3">
    <name type="scientific">Candidatus Adlerbacteria bacterium RIFCSPHIGHO2_12_FULL_53_18</name>
    <dbReference type="NCBI Taxonomy" id="1797242"/>
    <lineage>
        <taxon>Bacteria</taxon>
        <taxon>Candidatus Adleribacteriota</taxon>
    </lineage>
</organism>
<keyword evidence="1" id="KW-1133">Transmembrane helix</keyword>
<evidence type="ECO:0000256" key="1">
    <source>
        <dbReference type="SAM" id="Phobius"/>
    </source>
</evidence>
<reference evidence="2 3" key="1">
    <citation type="journal article" date="2016" name="Nat. Commun.">
        <title>Thousands of microbial genomes shed light on interconnected biogeochemical processes in an aquifer system.</title>
        <authorList>
            <person name="Anantharaman K."/>
            <person name="Brown C.T."/>
            <person name="Hug L.A."/>
            <person name="Sharon I."/>
            <person name="Castelle C.J."/>
            <person name="Probst A.J."/>
            <person name="Thomas B.C."/>
            <person name="Singh A."/>
            <person name="Wilkins M.J."/>
            <person name="Karaoz U."/>
            <person name="Brodie E.L."/>
            <person name="Williams K.H."/>
            <person name="Hubbard S.S."/>
            <person name="Banfield J.F."/>
        </authorList>
    </citation>
    <scope>NUCLEOTIDE SEQUENCE [LARGE SCALE GENOMIC DNA]</scope>
</reference>